<feature type="transmembrane region" description="Helical" evidence="6">
    <location>
        <begin position="70"/>
        <end position="103"/>
    </location>
</feature>
<comment type="subcellular location">
    <subcellularLocation>
        <location evidence="6">Cell membrane</location>
        <topology evidence="6">Multi-pass membrane protein</topology>
    </subcellularLocation>
    <subcellularLocation>
        <location evidence="1">Membrane</location>
        <topology evidence="1">Multi-pass membrane protein</topology>
    </subcellularLocation>
</comment>
<dbReference type="Proteomes" id="UP000543419">
    <property type="component" value="Unassembled WGS sequence"/>
</dbReference>
<keyword evidence="8" id="KW-1185">Reference proteome</keyword>
<comment type="similarity">
    <text evidence="2 6">Belongs to the 4-toluene sulfonate uptake permease (TSUP) (TC 2.A.102) family.</text>
</comment>
<feature type="transmembrane region" description="Helical" evidence="6">
    <location>
        <begin position="293"/>
        <end position="314"/>
    </location>
</feature>
<feature type="transmembrane region" description="Helical" evidence="6">
    <location>
        <begin position="136"/>
        <end position="157"/>
    </location>
</feature>
<keyword evidence="6" id="KW-1003">Cell membrane</keyword>
<dbReference type="Pfam" id="PF01925">
    <property type="entry name" value="TauE"/>
    <property type="match status" value="1"/>
</dbReference>
<evidence type="ECO:0000313" key="7">
    <source>
        <dbReference type="EMBL" id="NMM99238.1"/>
    </source>
</evidence>
<keyword evidence="4 6" id="KW-1133">Transmembrane helix</keyword>
<feature type="transmembrane region" description="Helical" evidence="6">
    <location>
        <begin position="191"/>
        <end position="211"/>
    </location>
</feature>
<evidence type="ECO:0000313" key="8">
    <source>
        <dbReference type="Proteomes" id="UP000543419"/>
    </source>
</evidence>
<gene>
    <name evidence="7" type="ORF">G1C97_2196</name>
</gene>
<dbReference type="InterPro" id="IPR002781">
    <property type="entry name" value="TM_pro_TauE-like"/>
</dbReference>
<evidence type="ECO:0000256" key="3">
    <source>
        <dbReference type="ARBA" id="ARBA00022692"/>
    </source>
</evidence>
<comment type="caution">
    <text evidence="7">The sequence shown here is derived from an EMBL/GenBank/DDBJ whole genome shotgun (WGS) entry which is preliminary data.</text>
</comment>
<organism evidence="7 8">
    <name type="scientific">Bifidobacterium olomucense</name>
    <dbReference type="NCBI Taxonomy" id="2675324"/>
    <lineage>
        <taxon>Bacteria</taxon>
        <taxon>Bacillati</taxon>
        <taxon>Actinomycetota</taxon>
        <taxon>Actinomycetes</taxon>
        <taxon>Bifidobacteriales</taxon>
        <taxon>Bifidobacteriaceae</taxon>
        <taxon>Bifidobacterium</taxon>
    </lineage>
</organism>
<reference evidence="7 8" key="1">
    <citation type="submission" date="2020-02" db="EMBL/GenBank/DDBJ databases">
        <title>Characterization of phylogenetic diversity of novel bifidobacterial species isolated in Czech ZOOs.</title>
        <authorList>
            <person name="Lugli G.A."/>
            <person name="Vera N.B."/>
            <person name="Ventura M."/>
        </authorList>
    </citation>
    <scope>NUCLEOTIDE SEQUENCE [LARGE SCALE GENOMIC DNA]</scope>
    <source>
        <strain evidence="7 8">DSM 109959</strain>
    </source>
</reference>
<evidence type="ECO:0000256" key="1">
    <source>
        <dbReference type="ARBA" id="ARBA00004141"/>
    </source>
</evidence>
<keyword evidence="3 6" id="KW-0812">Transmembrane</keyword>
<dbReference type="EMBL" id="JAAIIG010000016">
    <property type="protein sequence ID" value="NMM99238.1"/>
    <property type="molecule type" value="Genomic_DNA"/>
</dbReference>
<evidence type="ECO:0000256" key="5">
    <source>
        <dbReference type="ARBA" id="ARBA00023136"/>
    </source>
</evidence>
<evidence type="ECO:0000256" key="6">
    <source>
        <dbReference type="RuleBase" id="RU363041"/>
    </source>
</evidence>
<dbReference type="AlphaFoldDB" id="A0A7Y0EZY6"/>
<feature type="transmembrane region" description="Helical" evidence="6">
    <location>
        <begin position="109"/>
        <end position="129"/>
    </location>
</feature>
<evidence type="ECO:0000256" key="4">
    <source>
        <dbReference type="ARBA" id="ARBA00022989"/>
    </source>
</evidence>
<name>A0A7Y0EZY6_9BIFI</name>
<dbReference type="PANTHER" id="PTHR43701">
    <property type="entry name" value="MEMBRANE TRANSPORTER PROTEIN MJ0441-RELATED"/>
    <property type="match status" value="1"/>
</dbReference>
<proteinExistence type="inferred from homology"/>
<dbReference type="InterPro" id="IPR051598">
    <property type="entry name" value="TSUP/Inactive_protease-like"/>
</dbReference>
<accession>A0A7Y0EZY6</accession>
<evidence type="ECO:0000256" key="2">
    <source>
        <dbReference type="ARBA" id="ARBA00009142"/>
    </source>
</evidence>
<keyword evidence="5 6" id="KW-0472">Membrane</keyword>
<protein>
    <recommendedName>
        <fullName evidence="6">Probable membrane transporter protein</fullName>
    </recommendedName>
</protein>
<feature type="transmembrane region" description="Helical" evidence="6">
    <location>
        <begin position="163"/>
        <end position="179"/>
    </location>
</feature>
<dbReference type="PANTHER" id="PTHR43701:SF2">
    <property type="entry name" value="MEMBRANE TRANSPORTER PROTEIN YJNA-RELATED"/>
    <property type="match status" value="1"/>
</dbReference>
<feature type="transmembrane region" description="Helical" evidence="6">
    <location>
        <begin position="267"/>
        <end position="287"/>
    </location>
</feature>
<dbReference type="GO" id="GO:0005886">
    <property type="term" value="C:plasma membrane"/>
    <property type="evidence" value="ECO:0007669"/>
    <property type="project" value="UniProtKB-SubCell"/>
</dbReference>
<sequence>MCAYPFVSARTYKGFVADCCAKRTATPVCHPTGHRLGSVSEANTSTSRTGGVSQVDGLQENHLDESPRGLIIMAVVGVAVGILSGLFGIGGGTVIVPALVWLGLTQRHAAATSMMAIVPTAVSGVVSYAMEGDVDWVAAALVFCGMFVGGQIGSWLLSKLPELVLRWAFVLFLVFVIVNQAMSNPSRDARIVMHAGTIAGLVAFGLIAGILAGLLGIGGGAICVPALSILFGASDLIARGTSLLAMFPNAITTSVANVRRHLVHVKAALIIGITAAITAPLGTWIAAAVSPRAGAILFTVYLCVLLVRSLWVAIQAIRR</sequence>